<feature type="transmembrane region" description="Helical" evidence="9">
    <location>
        <begin position="373"/>
        <end position="391"/>
    </location>
</feature>
<dbReference type="Gene3D" id="3.30.565.10">
    <property type="entry name" value="Histidine kinase-like ATPase, C-terminal domain"/>
    <property type="match status" value="1"/>
</dbReference>
<dbReference type="Pfam" id="PF00512">
    <property type="entry name" value="HisKA"/>
    <property type="match status" value="1"/>
</dbReference>
<keyword evidence="10" id="KW-0732">Signal</keyword>
<dbReference type="EC" id="2.7.13.3" evidence="2"/>
<reference evidence="12 13" key="1">
    <citation type="submission" date="2018-07" db="EMBL/GenBank/DDBJ databases">
        <title>Genomic Encyclopedia of Type Strains, Phase III (KMG-III): the genomes of soil and plant-associated and newly described type strains.</title>
        <authorList>
            <person name="Whitman W."/>
        </authorList>
    </citation>
    <scope>NUCLEOTIDE SEQUENCE [LARGE SCALE GENOMIC DNA]</scope>
    <source>
        <strain evidence="12 13">CECT 7506</strain>
    </source>
</reference>
<dbReference type="EMBL" id="QPJD01000012">
    <property type="protein sequence ID" value="RCW44339.1"/>
    <property type="molecule type" value="Genomic_DNA"/>
</dbReference>
<dbReference type="InterPro" id="IPR003661">
    <property type="entry name" value="HisK_dim/P_dom"/>
</dbReference>
<sequence>MKALYKFSIAFVLSLFIAIPILAAPALALTDAPTTGITEWEMKWEEDPESTVQEASSHQRFGEWRTFSYGDELPVKPAEIKSAWLRFQLPEFDFARPSLLISKLTAKDVKIFIDNRLVYESRRDYPYNKNEILLSLSSNESNKMVYVLLHTDSNWLGLKEQIKIGENQTLSKDYMKHDMLDVVLGAALLFVSLAMFLCLIFLNKTYLAGWNSLCIVIFSIGLMILSLSPYVHNIYREHGFAIYYLFDIASNLIMPSMFFFFEKIFGRGPFGLITRFRKILVIISTVSILWLFASFTSDKINSIYTSSTIISFGGSVIIGNMLLFIFLIKYCLQRNREAIILTTGFGVFAAIGVSEVIWYFIQDRNYDLFFWKWGILSFIASLAIILARRILQNYEQVVIYSKQLEVFNNELQRSEKMEIISQLAASVAHEVRNPLQVTRGFLQLLQDKTTNDKEKGFMVLAIDELDRASEIITDFLTFAKPQLEQTTLLNIAEELRQIEGILVPLATMQGGVIKVDLESDLYVRGNSSKLKQALINIIKNSIEALNEEGAILIRAYIDDDTKNIVICIKDNGEGMSEADLKRLGEPYYSKKTKGTGLGLMVTFRIIEVMQGKIEFISKKGVGTEAIIHFPSAK</sequence>
<evidence type="ECO:0000259" key="11">
    <source>
        <dbReference type="PROSITE" id="PS50109"/>
    </source>
</evidence>
<name>A0A368VRK3_9BACL</name>
<protein>
    <recommendedName>
        <fullName evidence="2">histidine kinase</fullName>
        <ecNumber evidence="2">2.7.13.3</ecNumber>
    </recommendedName>
</protein>
<dbReference type="PRINTS" id="PR00344">
    <property type="entry name" value="BCTRLSENSOR"/>
</dbReference>
<evidence type="ECO:0000256" key="9">
    <source>
        <dbReference type="SAM" id="Phobius"/>
    </source>
</evidence>
<evidence type="ECO:0000256" key="2">
    <source>
        <dbReference type="ARBA" id="ARBA00012438"/>
    </source>
</evidence>
<comment type="caution">
    <text evidence="12">The sequence shown here is derived from an EMBL/GenBank/DDBJ whole genome shotgun (WGS) entry which is preliminary data.</text>
</comment>
<keyword evidence="9" id="KW-1133">Transmembrane helix</keyword>
<keyword evidence="7" id="KW-0067">ATP-binding</keyword>
<keyword evidence="5" id="KW-0547">Nucleotide-binding</keyword>
<dbReference type="AlphaFoldDB" id="A0A368VRK3"/>
<feature type="signal peptide" evidence="10">
    <location>
        <begin position="1"/>
        <end position="23"/>
    </location>
</feature>
<organism evidence="12 13">
    <name type="scientific">Paenibacillus prosopidis</name>
    <dbReference type="NCBI Taxonomy" id="630520"/>
    <lineage>
        <taxon>Bacteria</taxon>
        <taxon>Bacillati</taxon>
        <taxon>Bacillota</taxon>
        <taxon>Bacilli</taxon>
        <taxon>Bacillales</taxon>
        <taxon>Paenibacillaceae</taxon>
        <taxon>Paenibacillus</taxon>
    </lineage>
</organism>
<dbReference type="SUPFAM" id="SSF47384">
    <property type="entry name" value="Homodimeric domain of signal transducing histidine kinase"/>
    <property type="match status" value="1"/>
</dbReference>
<keyword evidence="8" id="KW-0902">Two-component regulatory system</keyword>
<feature type="transmembrane region" description="Helical" evidence="9">
    <location>
        <begin position="182"/>
        <end position="202"/>
    </location>
</feature>
<dbReference type="InterPro" id="IPR003594">
    <property type="entry name" value="HATPase_dom"/>
</dbReference>
<dbReference type="Gene3D" id="1.10.287.130">
    <property type="match status" value="1"/>
</dbReference>
<feature type="transmembrane region" description="Helical" evidence="9">
    <location>
        <begin position="303"/>
        <end position="327"/>
    </location>
</feature>
<evidence type="ECO:0000313" key="12">
    <source>
        <dbReference type="EMBL" id="RCW44339.1"/>
    </source>
</evidence>
<evidence type="ECO:0000313" key="13">
    <source>
        <dbReference type="Proteomes" id="UP000252415"/>
    </source>
</evidence>
<gene>
    <name evidence="12" type="ORF">DFP97_112205</name>
</gene>
<dbReference type="PANTHER" id="PTHR43065">
    <property type="entry name" value="SENSOR HISTIDINE KINASE"/>
    <property type="match status" value="1"/>
</dbReference>
<feature type="chain" id="PRO_5039713273" description="histidine kinase" evidence="10">
    <location>
        <begin position="24"/>
        <end position="633"/>
    </location>
</feature>
<dbReference type="InterPro" id="IPR036890">
    <property type="entry name" value="HATPase_C_sf"/>
</dbReference>
<dbReference type="OrthoDB" id="9815750at2"/>
<dbReference type="GO" id="GO:0005524">
    <property type="term" value="F:ATP binding"/>
    <property type="evidence" value="ECO:0007669"/>
    <property type="project" value="UniProtKB-KW"/>
</dbReference>
<comment type="catalytic activity">
    <reaction evidence="1">
        <text>ATP + protein L-histidine = ADP + protein N-phospho-L-histidine.</text>
        <dbReference type="EC" id="2.7.13.3"/>
    </reaction>
</comment>
<feature type="transmembrane region" description="Helical" evidence="9">
    <location>
        <begin position="279"/>
        <end position="297"/>
    </location>
</feature>
<keyword evidence="13" id="KW-1185">Reference proteome</keyword>
<dbReference type="InterPro" id="IPR036097">
    <property type="entry name" value="HisK_dim/P_sf"/>
</dbReference>
<evidence type="ECO:0000256" key="10">
    <source>
        <dbReference type="SAM" id="SignalP"/>
    </source>
</evidence>
<evidence type="ECO:0000256" key="3">
    <source>
        <dbReference type="ARBA" id="ARBA00022553"/>
    </source>
</evidence>
<feature type="transmembrane region" description="Helical" evidence="9">
    <location>
        <begin position="339"/>
        <end position="361"/>
    </location>
</feature>
<dbReference type="RefSeq" id="WP_114381877.1">
    <property type="nucleotide sequence ID" value="NZ_QPJD01000012.1"/>
</dbReference>
<feature type="transmembrane region" description="Helical" evidence="9">
    <location>
        <begin position="240"/>
        <end position="259"/>
    </location>
</feature>
<feature type="domain" description="Histidine kinase" evidence="11">
    <location>
        <begin position="426"/>
        <end position="633"/>
    </location>
</feature>
<dbReference type="InterPro" id="IPR005467">
    <property type="entry name" value="His_kinase_dom"/>
</dbReference>
<keyword evidence="6 12" id="KW-0418">Kinase</keyword>
<keyword evidence="4" id="KW-0808">Transferase</keyword>
<proteinExistence type="predicted"/>
<dbReference type="Proteomes" id="UP000252415">
    <property type="component" value="Unassembled WGS sequence"/>
</dbReference>
<dbReference type="SMART" id="SM00387">
    <property type="entry name" value="HATPase_c"/>
    <property type="match status" value="1"/>
</dbReference>
<dbReference type="SUPFAM" id="SSF103473">
    <property type="entry name" value="MFS general substrate transporter"/>
    <property type="match status" value="1"/>
</dbReference>
<evidence type="ECO:0000256" key="1">
    <source>
        <dbReference type="ARBA" id="ARBA00000085"/>
    </source>
</evidence>
<dbReference type="Pfam" id="PF02518">
    <property type="entry name" value="HATPase_c"/>
    <property type="match status" value="1"/>
</dbReference>
<evidence type="ECO:0000256" key="8">
    <source>
        <dbReference type="ARBA" id="ARBA00023012"/>
    </source>
</evidence>
<accession>A0A368VRK3</accession>
<keyword evidence="3" id="KW-0597">Phosphoprotein</keyword>
<feature type="transmembrane region" description="Helical" evidence="9">
    <location>
        <begin position="209"/>
        <end position="228"/>
    </location>
</feature>
<dbReference type="CDD" id="cd00082">
    <property type="entry name" value="HisKA"/>
    <property type="match status" value="1"/>
</dbReference>
<keyword evidence="9" id="KW-0472">Membrane</keyword>
<dbReference type="PANTHER" id="PTHR43065:SF53">
    <property type="entry name" value="SPORULATION KINASE B"/>
    <property type="match status" value="1"/>
</dbReference>
<dbReference type="SMART" id="SM00388">
    <property type="entry name" value="HisKA"/>
    <property type="match status" value="1"/>
</dbReference>
<evidence type="ECO:0000256" key="7">
    <source>
        <dbReference type="ARBA" id="ARBA00022840"/>
    </source>
</evidence>
<keyword evidence="9" id="KW-0812">Transmembrane</keyword>
<dbReference type="GO" id="GO:0000155">
    <property type="term" value="F:phosphorelay sensor kinase activity"/>
    <property type="evidence" value="ECO:0007669"/>
    <property type="project" value="InterPro"/>
</dbReference>
<evidence type="ECO:0000256" key="5">
    <source>
        <dbReference type="ARBA" id="ARBA00022741"/>
    </source>
</evidence>
<dbReference type="PROSITE" id="PS50109">
    <property type="entry name" value="HIS_KIN"/>
    <property type="match status" value="1"/>
</dbReference>
<dbReference type="InterPro" id="IPR004358">
    <property type="entry name" value="Sig_transdc_His_kin-like_C"/>
</dbReference>
<dbReference type="SUPFAM" id="SSF55874">
    <property type="entry name" value="ATPase domain of HSP90 chaperone/DNA topoisomerase II/histidine kinase"/>
    <property type="match status" value="1"/>
</dbReference>
<evidence type="ECO:0000256" key="6">
    <source>
        <dbReference type="ARBA" id="ARBA00022777"/>
    </source>
</evidence>
<evidence type="ECO:0000256" key="4">
    <source>
        <dbReference type="ARBA" id="ARBA00022679"/>
    </source>
</evidence>
<dbReference type="InterPro" id="IPR036259">
    <property type="entry name" value="MFS_trans_sf"/>
</dbReference>